<dbReference type="SMART" id="SM00417">
    <property type="entry name" value="H4"/>
    <property type="match status" value="1"/>
</dbReference>
<dbReference type="PROSITE" id="PS00047">
    <property type="entry name" value="HISTONE_H4"/>
    <property type="match status" value="1"/>
</dbReference>
<dbReference type="GO" id="GO:0046982">
    <property type="term" value="F:protein heterodimerization activity"/>
    <property type="evidence" value="ECO:0007669"/>
    <property type="project" value="InterPro"/>
</dbReference>
<dbReference type="GO" id="GO:0000786">
    <property type="term" value="C:nucleosome"/>
    <property type="evidence" value="ECO:0007669"/>
    <property type="project" value="UniProtKB-KW"/>
</dbReference>
<evidence type="ECO:0000313" key="14">
    <source>
        <dbReference type="Proteomes" id="UP000593560"/>
    </source>
</evidence>
<proteinExistence type="inferred from homology"/>
<keyword evidence="6 9" id="KW-0238">DNA-binding</keyword>
<dbReference type="InterPro" id="IPR009072">
    <property type="entry name" value="Histone-fold"/>
</dbReference>
<keyword evidence="14" id="KW-1185">Reference proteome</keyword>
<comment type="function">
    <text evidence="1 9">Core component of nucleosome. Nucleosomes wrap and compact DNA into chromatin, limiting DNA accessibility to the cellular machineries which require DNA as a template. Histones thereby play a central role in transcription regulation, DNA repair, DNA replication and chromosomal stability. DNA accessibility is regulated via a complex set of post-translational modifications of histones, also called histone code, and nucleosome remodeling.</text>
</comment>
<keyword evidence="8 9" id="KW-0544">Nucleosome core</keyword>
<comment type="similarity">
    <text evidence="4 9">Belongs to the histone H4 family.</text>
</comment>
<comment type="subunit">
    <text evidence="9">The nucleosome is a histone octamer containing two molecules each of H2A, H2B, H3 and H4 assembled in one H3-H4 heterotetramer and two H2A-H2B heterodimers. The octamer wraps approximately 147 bp of DNA.</text>
</comment>
<evidence type="ECO:0000256" key="9">
    <source>
        <dbReference type="RuleBase" id="RU000528"/>
    </source>
</evidence>
<dbReference type="EMBL" id="JABFAD010310590">
    <property type="protein sequence ID" value="MBA0818516.1"/>
    <property type="molecule type" value="Genomic_DNA"/>
</dbReference>
<comment type="subcellular location">
    <subcellularLocation>
        <location evidence="3">Chromosome</location>
    </subcellularLocation>
    <subcellularLocation>
        <location evidence="2">Nucleus</location>
    </subcellularLocation>
</comment>
<reference evidence="13 14" key="1">
    <citation type="journal article" date="2019" name="Genome Biol. Evol.">
        <title>Insights into the evolution of the New World diploid cottons (Gossypium, subgenus Houzingenia) based on genome sequencing.</title>
        <authorList>
            <person name="Grover C.E."/>
            <person name="Arick M.A. 2nd"/>
            <person name="Thrash A."/>
            <person name="Conover J.L."/>
            <person name="Sanders W.S."/>
            <person name="Peterson D.G."/>
            <person name="Frelichowski J.E."/>
            <person name="Scheffler J.A."/>
            <person name="Scheffler B.E."/>
            <person name="Wendel J.F."/>
        </authorList>
    </citation>
    <scope>NUCLEOTIDE SEQUENCE [LARGE SCALE GENOMIC DNA]</scope>
    <source>
        <strain evidence="13">0</strain>
        <tissue evidence="13">Leaf</tissue>
    </source>
</reference>
<dbReference type="SUPFAM" id="SSF47113">
    <property type="entry name" value="Histone-fold"/>
    <property type="match status" value="1"/>
</dbReference>
<feature type="transmembrane region" description="Helical" evidence="11">
    <location>
        <begin position="38"/>
        <end position="58"/>
    </location>
</feature>
<protein>
    <recommendedName>
        <fullName evidence="9">Histone H4</fullName>
    </recommendedName>
</protein>
<dbReference type="GO" id="GO:0005634">
    <property type="term" value="C:nucleus"/>
    <property type="evidence" value="ECO:0007669"/>
    <property type="project" value="UniProtKB-SubCell"/>
</dbReference>
<evidence type="ECO:0000256" key="2">
    <source>
        <dbReference type="ARBA" id="ARBA00004123"/>
    </source>
</evidence>
<dbReference type="Proteomes" id="UP000593560">
    <property type="component" value="Unassembled WGS sequence"/>
</dbReference>
<evidence type="ECO:0000256" key="3">
    <source>
        <dbReference type="ARBA" id="ARBA00004286"/>
    </source>
</evidence>
<evidence type="ECO:0000259" key="12">
    <source>
        <dbReference type="Pfam" id="PF15511"/>
    </source>
</evidence>
<feature type="domain" description="CENP-T/Histone H4 histone fold" evidence="12">
    <location>
        <begin position="118"/>
        <end position="170"/>
    </location>
</feature>
<dbReference type="InterPro" id="IPR035425">
    <property type="entry name" value="CENP-T/H4_C"/>
</dbReference>
<dbReference type="CDD" id="cd22912">
    <property type="entry name" value="HFD_H4"/>
    <property type="match status" value="1"/>
</dbReference>
<evidence type="ECO:0000256" key="7">
    <source>
        <dbReference type="ARBA" id="ARBA00023242"/>
    </source>
</evidence>
<evidence type="ECO:0000256" key="8">
    <source>
        <dbReference type="ARBA" id="ARBA00023269"/>
    </source>
</evidence>
<sequence>MVLDGIVSSPLRRSASTRRQSSRDEFGSWSTLVERHRFLLTALGLLAFLCTIYLYFAVTLGATDTCSGLKGTEKATCRGKGGKGLGKGGAKRHRKVLRDNIQGITKPAIRRLARRGGVKRISGLIYEETRGVLKIFLENVIRDAVTYTEHARRKTVTAMDVVYALKRQGRTLYGFGG</sequence>
<dbReference type="GO" id="GO:0003677">
    <property type="term" value="F:DNA binding"/>
    <property type="evidence" value="ECO:0007669"/>
    <property type="project" value="UniProtKB-KW"/>
</dbReference>
<evidence type="ECO:0000256" key="6">
    <source>
        <dbReference type="ARBA" id="ARBA00023125"/>
    </source>
</evidence>
<evidence type="ECO:0000313" key="13">
    <source>
        <dbReference type="EMBL" id="MBA0818516.1"/>
    </source>
</evidence>
<evidence type="ECO:0000256" key="5">
    <source>
        <dbReference type="ARBA" id="ARBA00022454"/>
    </source>
</evidence>
<feature type="region of interest" description="Disordered" evidence="10">
    <location>
        <begin position="1"/>
        <end position="20"/>
    </location>
</feature>
<gene>
    <name evidence="13" type="ORF">Gohar_022235</name>
</gene>
<keyword evidence="11" id="KW-0812">Transmembrane</keyword>
<evidence type="ECO:0000256" key="4">
    <source>
        <dbReference type="ARBA" id="ARBA00006564"/>
    </source>
</evidence>
<dbReference type="InterPro" id="IPR019809">
    <property type="entry name" value="Histone_H4_CS"/>
</dbReference>
<keyword evidence="7 9" id="KW-0539">Nucleus</keyword>
<dbReference type="PRINTS" id="PR00623">
    <property type="entry name" value="HISTONEH4"/>
</dbReference>
<dbReference type="Pfam" id="PF15511">
    <property type="entry name" value="CENP-T_C"/>
    <property type="match status" value="1"/>
</dbReference>
<dbReference type="FunFam" id="1.10.20.10:FF:000002">
    <property type="entry name" value="Histone H4"/>
    <property type="match status" value="1"/>
</dbReference>
<accession>A0A7J9I8R0</accession>
<name>A0A7J9I8R0_9ROSI</name>
<dbReference type="InterPro" id="IPR001951">
    <property type="entry name" value="Histone_H4"/>
</dbReference>
<dbReference type="PANTHER" id="PTHR10484">
    <property type="entry name" value="HISTONE H4"/>
    <property type="match status" value="1"/>
</dbReference>
<comment type="caution">
    <text evidence="13">The sequence shown here is derived from an EMBL/GenBank/DDBJ whole genome shotgun (WGS) entry which is preliminary data.</text>
</comment>
<dbReference type="AlphaFoldDB" id="A0A7J9I8R0"/>
<keyword evidence="11" id="KW-1133">Transmembrane helix</keyword>
<dbReference type="OrthoDB" id="986549at2759"/>
<evidence type="ECO:0000256" key="1">
    <source>
        <dbReference type="ARBA" id="ARBA00002001"/>
    </source>
</evidence>
<dbReference type="GO" id="GO:0030527">
    <property type="term" value="F:structural constituent of chromatin"/>
    <property type="evidence" value="ECO:0007669"/>
    <property type="project" value="InterPro"/>
</dbReference>
<evidence type="ECO:0000256" key="10">
    <source>
        <dbReference type="SAM" id="MobiDB-lite"/>
    </source>
</evidence>
<dbReference type="Gene3D" id="1.10.20.10">
    <property type="entry name" value="Histone, subunit A"/>
    <property type="match status" value="1"/>
</dbReference>
<keyword evidence="11" id="KW-0472">Membrane</keyword>
<evidence type="ECO:0000256" key="11">
    <source>
        <dbReference type="SAM" id="Phobius"/>
    </source>
</evidence>
<organism evidence="13 14">
    <name type="scientific">Gossypium harknessii</name>
    <dbReference type="NCBI Taxonomy" id="34285"/>
    <lineage>
        <taxon>Eukaryota</taxon>
        <taxon>Viridiplantae</taxon>
        <taxon>Streptophyta</taxon>
        <taxon>Embryophyta</taxon>
        <taxon>Tracheophyta</taxon>
        <taxon>Spermatophyta</taxon>
        <taxon>Magnoliopsida</taxon>
        <taxon>eudicotyledons</taxon>
        <taxon>Gunneridae</taxon>
        <taxon>Pentapetalae</taxon>
        <taxon>rosids</taxon>
        <taxon>malvids</taxon>
        <taxon>Malvales</taxon>
        <taxon>Malvaceae</taxon>
        <taxon>Malvoideae</taxon>
        <taxon>Gossypium</taxon>
    </lineage>
</organism>
<keyword evidence="5 9" id="KW-0158">Chromosome</keyword>